<keyword evidence="1" id="KW-0597">Phosphoprotein</keyword>
<dbReference type="SUPFAM" id="SSF52172">
    <property type="entry name" value="CheY-like"/>
    <property type="match status" value="1"/>
</dbReference>
<dbReference type="Gene3D" id="3.40.50.2300">
    <property type="match status" value="1"/>
</dbReference>
<dbReference type="PANTHER" id="PTHR37299:SF1">
    <property type="entry name" value="STAGE 0 SPORULATION PROTEIN A HOMOLOG"/>
    <property type="match status" value="1"/>
</dbReference>
<dbReference type="GO" id="GO:0003677">
    <property type="term" value="F:DNA binding"/>
    <property type="evidence" value="ECO:0007669"/>
    <property type="project" value="UniProtKB-KW"/>
</dbReference>
<keyword evidence="4" id="KW-0238">DNA-binding</keyword>
<dbReference type="PROSITE" id="PS50930">
    <property type="entry name" value="HTH_LYTTR"/>
    <property type="match status" value="1"/>
</dbReference>
<dbReference type="Gene3D" id="2.40.50.1020">
    <property type="entry name" value="LytTr DNA-binding domain"/>
    <property type="match status" value="1"/>
</dbReference>
<dbReference type="InterPro" id="IPR011006">
    <property type="entry name" value="CheY-like_superfamily"/>
</dbReference>
<dbReference type="PROSITE" id="PS50110">
    <property type="entry name" value="RESPONSE_REGULATORY"/>
    <property type="match status" value="1"/>
</dbReference>
<comment type="caution">
    <text evidence="4">The sequence shown here is derived from an EMBL/GenBank/DDBJ whole genome shotgun (WGS) entry which is preliminary data.</text>
</comment>
<dbReference type="GO" id="GO:0000156">
    <property type="term" value="F:phosphorelay response regulator activity"/>
    <property type="evidence" value="ECO:0007669"/>
    <property type="project" value="InterPro"/>
</dbReference>
<evidence type="ECO:0000259" key="3">
    <source>
        <dbReference type="PROSITE" id="PS50930"/>
    </source>
</evidence>
<dbReference type="Proteomes" id="UP000244956">
    <property type="component" value="Unassembled WGS sequence"/>
</dbReference>
<dbReference type="AlphaFoldDB" id="A0A2U2B4J9"/>
<dbReference type="RefSeq" id="WP_109265870.1">
    <property type="nucleotide sequence ID" value="NZ_QEWP01000021.1"/>
</dbReference>
<gene>
    <name evidence="4" type="ORF">DDZ16_18010</name>
</gene>
<protein>
    <submittedName>
        <fullName evidence="4">DNA-binding response regulator</fullName>
    </submittedName>
</protein>
<reference evidence="4 5" key="1">
    <citation type="submission" date="2018-05" db="EMBL/GenBank/DDBJ databases">
        <title>Marinilabilia rubrum sp. nov., isolated from saltern sediment.</title>
        <authorList>
            <person name="Zhang R."/>
        </authorList>
    </citation>
    <scope>NUCLEOTIDE SEQUENCE [LARGE SCALE GENOMIC DNA]</scope>
    <source>
        <strain evidence="4 5">WTE16</strain>
    </source>
</reference>
<dbReference type="Pfam" id="PF00072">
    <property type="entry name" value="Response_reg"/>
    <property type="match status" value="1"/>
</dbReference>
<dbReference type="InterPro" id="IPR007492">
    <property type="entry name" value="LytTR_DNA-bd_dom"/>
</dbReference>
<sequence length="263" mass="30356">MDYKILIVEDEPLLSAALRTKVETLRPEWNVEEELRTVADTVDWIKSNPGPALIFMDIQLADGVCFSIFEQVDVTNKGIIFTTAYDEYAIEAFDVNSIAYLLKPIKTDALKQVFQKVDKVIEIMNQQFNLAPSIDYSKLAEEVSNLQNKYRKRMMVSRGDGYKQVPVDEIAFFSVDEKLTQATTFKQKEYIVDVTLGDLEKELNPEVFFRVNRQFIINIDAIEKVEHYFGSKLFIKLLPNLNPARKVIVSRDKASQVKQWLNQ</sequence>
<feature type="domain" description="Response regulatory" evidence="2">
    <location>
        <begin position="4"/>
        <end position="118"/>
    </location>
</feature>
<dbReference type="InterPro" id="IPR046947">
    <property type="entry name" value="LytR-like"/>
</dbReference>
<name>A0A2U2B4J9_9BACT</name>
<feature type="domain" description="HTH LytTR-type" evidence="3">
    <location>
        <begin position="154"/>
        <end position="263"/>
    </location>
</feature>
<dbReference type="SMART" id="SM00850">
    <property type="entry name" value="LytTR"/>
    <property type="match status" value="1"/>
</dbReference>
<proteinExistence type="predicted"/>
<accession>A0A2U2B4J9</accession>
<feature type="modified residue" description="4-aspartylphosphate" evidence="1">
    <location>
        <position position="57"/>
    </location>
</feature>
<dbReference type="InterPro" id="IPR001789">
    <property type="entry name" value="Sig_transdc_resp-reg_receiver"/>
</dbReference>
<dbReference type="OrthoDB" id="1490554at2"/>
<evidence type="ECO:0000313" key="4">
    <source>
        <dbReference type="EMBL" id="PWD97967.1"/>
    </source>
</evidence>
<evidence type="ECO:0000256" key="1">
    <source>
        <dbReference type="PROSITE-ProRule" id="PRU00169"/>
    </source>
</evidence>
<dbReference type="EMBL" id="QEWP01000021">
    <property type="protein sequence ID" value="PWD97967.1"/>
    <property type="molecule type" value="Genomic_DNA"/>
</dbReference>
<dbReference type="PANTHER" id="PTHR37299">
    <property type="entry name" value="TRANSCRIPTIONAL REGULATOR-RELATED"/>
    <property type="match status" value="1"/>
</dbReference>
<keyword evidence="5" id="KW-1185">Reference proteome</keyword>
<organism evidence="4 5">
    <name type="scientific">Marinilabilia rubra</name>
    <dbReference type="NCBI Taxonomy" id="2162893"/>
    <lineage>
        <taxon>Bacteria</taxon>
        <taxon>Pseudomonadati</taxon>
        <taxon>Bacteroidota</taxon>
        <taxon>Bacteroidia</taxon>
        <taxon>Marinilabiliales</taxon>
        <taxon>Marinilabiliaceae</taxon>
        <taxon>Marinilabilia</taxon>
    </lineage>
</organism>
<dbReference type="Pfam" id="PF04397">
    <property type="entry name" value="LytTR"/>
    <property type="match status" value="1"/>
</dbReference>
<evidence type="ECO:0000259" key="2">
    <source>
        <dbReference type="PROSITE" id="PS50110"/>
    </source>
</evidence>
<dbReference type="SMART" id="SM00448">
    <property type="entry name" value="REC"/>
    <property type="match status" value="1"/>
</dbReference>
<evidence type="ECO:0000313" key="5">
    <source>
        <dbReference type="Proteomes" id="UP000244956"/>
    </source>
</evidence>